<keyword evidence="4 8" id="KW-0560">Oxidoreductase</keyword>
<dbReference type="Gene3D" id="3.10.20.30">
    <property type="match status" value="1"/>
</dbReference>
<dbReference type="InterPro" id="IPR006058">
    <property type="entry name" value="2Fe2S_fd_BS"/>
</dbReference>
<dbReference type="Gene3D" id="3.30.43.10">
    <property type="entry name" value="Uridine Diphospho-n-acetylenolpyruvylglucosamine Reductase, domain 2"/>
    <property type="match status" value="1"/>
</dbReference>
<dbReference type="Pfam" id="PF01799">
    <property type="entry name" value="Fer2_2"/>
    <property type="match status" value="1"/>
</dbReference>
<accession>A0A2K8KT57</accession>
<evidence type="ECO:0000256" key="2">
    <source>
        <dbReference type="ARBA" id="ARBA00022723"/>
    </source>
</evidence>
<evidence type="ECO:0000256" key="4">
    <source>
        <dbReference type="ARBA" id="ARBA00023002"/>
    </source>
</evidence>
<dbReference type="InterPro" id="IPR012675">
    <property type="entry name" value="Beta-grasp_dom_sf"/>
</dbReference>
<dbReference type="KEGG" id="rfo:REIFOR_02794"/>
<keyword evidence="5" id="KW-0408">Iron</keyword>
<dbReference type="PANTHER" id="PTHR45444:SF3">
    <property type="entry name" value="XANTHINE DEHYDROGENASE"/>
    <property type="match status" value="1"/>
</dbReference>
<dbReference type="NCBIfam" id="TIGR02963">
    <property type="entry name" value="xanthine_xdhA"/>
    <property type="match status" value="1"/>
</dbReference>
<dbReference type="InterPro" id="IPR002888">
    <property type="entry name" value="2Fe-2S-bd"/>
</dbReference>
<dbReference type="Proteomes" id="UP000229757">
    <property type="component" value="Chromosome"/>
</dbReference>
<dbReference type="SMART" id="SM01092">
    <property type="entry name" value="CO_deh_flav_C"/>
    <property type="match status" value="1"/>
</dbReference>
<keyword evidence="1" id="KW-0285">Flavoprotein</keyword>
<dbReference type="InterPro" id="IPR016169">
    <property type="entry name" value="FAD-bd_PCMH_sub2"/>
</dbReference>
<dbReference type="InterPro" id="IPR016166">
    <property type="entry name" value="FAD-bd_PCMH"/>
</dbReference>
<dbReference type="PIRSF" id="PIRSF036557">
    <property type="entry name" value="XdhA_RC"/>
    <property type="match status" value="1"/>
</dbReference>
<dbReference type="Gene3D" id="1.10.150.120">
    <property type="entry name" value="[2Fe-2S]-binding domain"/>
    <property type="match status" value="1"/>
</dbReference>
<dbReference type="InterPro" id="IPR036318">
    <property type="entry name" value="FAD-bd_PCMH-like_sf"/>
</dbReference>
<dbReference type="Gene3D" id="3.30.465.10">
    <property type="match status" value="1"/>
</dbReference>
<dbReference type="GO" id="GO:0071949">
    <property type="term" value="F:FAD binding"/>
    <property type="evidence" value="ECO:0007669"/>
    <property type="project" value="InterPro"/>
</dbReference>
<dbReference type="PROSITE" id="PS51085">
    <property type="entry name" value="2FE2S_FER_2"/>
    <property type="match status" value="1"/>
</dbReference>
<dbReference type="SUPFAM" id="SSF47741">
    <property type="entry name" value="CO dehydrogenase ISP C-domain like"/>
    <property type="match status" value="1"/>
</dbReference>
<dbReference type="GO" id="GO:0004854">
    <property type="term" value="F:xanthine dehydrogenase activity"/>
    <property type="evidence" value="ECO:0007669"/>
    <property type="project" value="UniProtKB-EC"/>
</dbReference>
<dbReference type="Pfam" id="PF03450">
    <property type="entry name" value="CO_deh_flav_C"/>
    <property type="match status" value="1"/>
</dbReference>
<dbReference type="OrthoDB" id="9775084at2"/>
<dbReference type="Pfam" id="PF00941">
    <property type="entry name" value="FAD_binding_5"/>
    <property type="match status" value="1"/>
</dbReference>
<keyword evidence="3" id="KW-0274">FAD</keyword>
<dbReference type="InterPro" id="IPR005107">
    <property type="entry name" value="CO_DH_flav_C"/>
</dbReference>
<dbReference type="InterPro" id="IPR036884">
    <property type="entry name" value="2Fe-2S-bd_dom_sf"/>
</dbReference>
<name>A0A2K8KT57_9GAMM</name>
<sequence>MIEFLLNQERVQLDGLAPNLSVLDWLRTQKGLAGTKEGCASGDCGACTVLLGSMDADGLRYRSVNACLLLLAQVQGQHLLTVEGLTESGDLTLDRLHPVQQAMVAYHGAQCGFCTPGFIMSLTGLYLNHRDYPGDSVVIHALGGNLCRCTGYRPILDAARSLFQAPPVELLTSPAAAAFFAAPLDPQPSLSAAGRTIYLPQDLASLLRLRAANPAARLVAGGTDLCLEFSQQLKPCPDLISVAQVAELKSCTTLDGALSIGAAVPYSEFQTTINALYPQAAELWTRLGSEQIRNAGTLGGSLGNASPIGDPAPLLLALSATVLCSSVEGERELPVADFFTAYRQTLLRPNEVIRAVHIPAHSAATKLVCYKISKRIEDDISAVLCVIAYELDDNQIVRVRTGFGGMAATPAPARRVEQALLGQDFSLATLQRAAEQLATDFQPLSDVRASSAYRLTVAQNLFERLWYQHQGDIEVRVAHAAL</sequence>
<evidence type="ECO:0000259" key="7">
    <source>
        <dbReference type="PROSITE" id="PS51387"/>
    </source>
</evidence>
<dbReference type="SUPFAM" id="SSF54292">
    <property type="entry name" value="2Fe-2S ferredoxin-like"/>
    <property type="match status" value="1"/>
</dbReference>
<dbReference type="InterPro" id="IPR016208">
    <property type="entry name" value="Ald_Oxase/xanthine_DH-like"/>
</dbReference>
<evidence type="ECO:0000256" key="5">
    <source>
        <dbReference type="ARBA" id="ARBA00023004"/>
    </source>
</evidence>
<evidence type="ECO:0000313" key="8">
    <source>
        <dbReference type="EMBL" id="ATX77915.1"/>
    </source>
</evidence>
<evidence type="ECO:0000256" key="1">
    <source>
        <dbReference type="ARBA" id="ARBA00022630"/>
    </source>
</evidence>
<organism evidence="8 9">
    <name type="scientific">Reinekea forsetii</name>
    <dbReference type="NCBI Taxonomy" id="1336806"/>
    <lineage>
        <taxon>Bacteria</taxon>
        <taxon>Pseudomonadati</taxon>
        <taxon>Pseudomonadota</taxon>
        <taxon>Gammaproteobacteria</taxon>
        <taxon>Oceanospirillales</taxon>
        <taxon>Saccharospirillaceae</taxon>
        <taxon>Reinekea</taxon>
    </lineage>
</organism>
<dbReference type="SUPFAM" id="SSF56176">
    <property type="entry name" value="FAD-binding/transporter-associated domain-like"/>
    <property type="match status" value="1"/>
</dbReference>
<dbReference type="EMBL" id="CP011797">
    <property type="protein sequence ID" value="ATX77915.1"/>
    <property type="molecule type" value="Genomic_DNA"/>
</dbReference>
<dbReference type="PROSITE" id="PS00197">
    <property type="entry name" value="2FE2S_FER_1"/>
    <property type="match status" value="1"/>
</dbReference>
<dbReference type="InterPro" id="IPR036010">
    <property type="entry name" value="2Fe-2S_ferredoxin-like_sf"/>
</dbReference>
<evidence type="ECO:0000313" key="9">
    <source>
        <dbReference type="Proteomes" id="UP000229757"/>
    </source>
</evidence>
<dbReference type="GO" id="GO:0005506">
    <property type="term" value="F:iron ion binding"/>
    <property type="evidence" value="ECO:0007669"/>
    <property type="project" value="InterPro"/>
</dbReference>
<dbReference type="GO" id="GO:0051537">
    <property type="term" value="F:2 iron, 2 sulfur cluster binding"/>
    <property type="evidence" value="ECO:0007669"/>
    <property type="project" value="InterPro"/>
</dbReference>
<dbReference type="InterPro" id="IPR036683">
    <property type="entry name" value="CO_DH_flav_C_dom_sf"/>
</dbReference>
<feature type="domain" description="2Fe-2S ferredoxin-type" evidence="6">
    <location>
        <begin position="1"/>
        <end position="85"/>
    </location>
</feature>
<evidence type="ECO:0000256" key="3">
    <source>
        <dbReference type="ARBA" id="ARBA00022827"/>
    </source>
</evidence>
<dbReference type="PROSITE" id="PS51387">
    <property type="entry name" value="FAD_PCMH"/>
    <property type="match status" value="1"/>
</dbReference>
<evidence type="ECO:0000259" key="6">
    <source>
        <dbReference type="PROSITE" id="PS51085"/>
    </source>
</evidence>
<gene>
    <name evidence="8" type="ORF">REIFOR_02794</name>
</gene>
<protein>
    <submittedName>
        <fullName evidence="8">Xanthine dehydrogenase iron-sulfur subunit / xanthine dehydrogenase, FAD binding protein subunit</fullName>
        <ecNumber evidence="8">1.17.1.4</ecNumber>
    </submittedName>
</protein>
<dbReference type="InterPro" id="IPR016167">
    <property type="entry name" value="FAD-bd_PCMH_sub1"/>
</dbReference>
<keyword evidence="9" id="KW-1185">Reference proteome</keyword>
<dbReference type="InterPro" id="IPR002346">
    <property type="entry name" value="Mopterin_DH_FAD-bd"/>
</dbReference>
<dbReference type="SUPFAM" id="SSF55447">
    <property type="entry name" value="CO dehydrogenase flavoprotein C-terminal domain-like"/>
    <property type="match status" value="1"/>
</dbReference>
<dbReference type="RefSeq" id="WP_158524392.1">
    <property type="nucleotide sequence ID" value="NZ_CP011797.1"/>
</dbReference>
<dbReference type="AlphaFoldDB" id="A0A2K8KT57"/>
<keyword evidence="2" id="KW-0479">Metal-binding</keyword>
<dbReference type="InterPro" id="IPR001041">
    <property type="entry name" value="2Fe-2S_ferredoxin-type"/>
</dbReference>
<dbReference type="PANTHER" id="PTHR45444">
    <property type="entry name" value="XANTHINE DEHYDROGENASE"/>
    <property type="match status" value="1"/>
</dbReference>
<dbReference type="Gene3D" id="3.30.390.50">
    <property type="entry name" value="CO dehydrogenase flavoprotein, C-terminal domain"/>
    <property type="match status" value="1"/>
</dbReference>
<dbReference type="InterPro" id="IPR014307">
    <property type="entry name" value="Xanthine_DH_ssu"/>
</dbReference>
<reference evidence="8 9" key="1">
    <citation type="journal article" date="2017" name="Environ. Microbiol.">
        <title>Genomic and physiological analyses of 'Reinekea forsetii' reveal a versatile opportunistic lifestyle during spring algae blooms.</title>
        <authorList>
            <person name="Avci B."/>
            <person name="Hahnke R.L."/>
            <person name="Chafee M."/>
            <person name="Fischer T."/>
            <person name="Gruber-Vodicka H."/>
            <person name="Tegetmeyer H.E."/>
            <person name="Harder J."/>
            <person name="Fuchs B.M."/>
            <person name="Amann R.I."/>
            <person name="Teeling H."/>
        </authorList>
    </citation>
    <scope>NUCLEOTIDE SEQUENCE [LARGE SCALE GENOMIC DNA]</scope>
    <source>
        <strain evidence="8 9">Hel1_31_D35</strain>
    </source>
</reference>
<proteinExistence type="predicted"/>
<dbReference type="EC" id="1.17.1.4" evidence="8"/>
<feature type="domain" description="FAD-binding PCMH-type" evidence="7">
    <location>
        <begin position="190"/>
        <end position="363"/>
    </location>
</feature>
<dbReference type="InterPro" id="IPR012175">
    <property type="entry name" value="Xanth_DH_ssu_bac"/>
</dbReference>